<comment type="caution">
    <text evidence="1">The sequence shown here is derived from an EMBL/GenBank/DDBJ whole genome shotgun (WGS) entry which is preliminary data.</text>
</comment>
<organism evidence="1">
    <name type="scientific">Salvia splendens</name>
    <name type="common">Scarlet sage</name>
    <dbReference type="NCBI Taxonomy" id="180675"/>
    <lineage>
        <taxon>Eukaryota</taxon>
        <taxon>Viridiplantae</taxon>
        <taxon>Streptophyta</taxon>
        <taxon>Embryophyta</taxon>
        <taxon>Tracheophyta</taxon>
        <taxon>Spermatophyta</taxon>
        <taxon>Magnoliopsida</taxon>
        <taxon>eudicotyledons</taxon>
        <taxon>Gunneridae</taxon>
        <taxon>Pentapetalae</taxon>
        <taxon>asterids</taxon>
        <taxon>lamiids</taxon>
        <taxon>Lamiales</taxon>
        <taxon>Lamiaceae</taxon>
        <taxon>Nepetoideae</taxon>
        <taxon>Mentheae</taxon>
        <taxon>Salviinae</taxon>
        <taxon>Salvia</taxon>
        <taxon>Salvia subgen. Calosphace</taxon>
        <taxon>core Calosphace</taxon>
    </lineage>
</organism>
<evidence type="ECO:0000313" key="1">
    <source>
        <dbReference type="EMBL" id="KAG6403618.1"/>
    </source>
</evidence>
<gene>
    <name evidence="1" type="ORF">SASPL_135844</name>
</gene>
<dbReference type="EMBL" id="PNBA02000013">
    <property type="protein sequence ID" value="KAG6403618.1"/>
    <property type="molecule type" value="Genomic_DNA"/>
</dbReference>
<sequence length="201" mass="22684">MDLNLPGASCVFVQGKVVSRMRHHAGELPRQAQVRNTVDSQTLPKLVSCGPPTHPVKTFKAIVNEKGAHWDQENKYVRASDDLWHMMIKKNKFPGAYYYHDEPIYPSLACLFGMDDIKVEGEVEVIEISDNTIKIISDDTLAIDMDANDEEVNSPAVFRRPNVKRKLFDEEEMPTNMESSTDSAAYFIDLVNAGQLPTRVE</sequence>
<reference evidence="1" key="2">
    <citation type="submission" date="2020-08" db="EMBL/GenBank/DDBJ databases">
        <title>Plant Genome Project.</title>
        <authorList>
            <person name="Zhang R.-G."/>
        </authorList>
    </citation>
    <scope>NUCLEOTIDE SEQUENCE</scope>
    <source>
        <strain evidence="1">Huo1</strain>
        <tissue evidence="1">Leaf</tissue>
    </source>
</reference>
<dbReference type="Proteomes" id="UP000298416">
    <property type="component" value="Unassembled WGS sequence"/>
</dbReference>
<name>A0A8X8ZGC2_SALSN</name>
<proteinExistence type="predicted"/>
<accession>A0A8X8ZGC2</accession>
<dbReference type="AlphaFoldDB" id="A0A8X8ZGC2"/>
<reference evidence="1" key="1">
    <citation type="submission" date="2018-01" db="EMBL/GenBank/DDBJ databases">
        <authorList>
            <person name="Mao J.F."/>
        </authorList>
    </citation>
    <scope>NUCLEOTIDE SEQUENCE</scope>
    <source>
        <strain evidence="1">Huo1</strain>
        <tissue evidence="1">Leaf</tissue>
    </source>
</reference>
<keyword evidence="2" id="KW-1185">Reference proteome</keyword>
<protein>
    <submittedName>
        <fullName evidence="1">Uncharacterized protein</fullName>
    </submittedName>
</protein>
<evidence type="ECO:0000313" key="2">
    <source>
        <dbReference type="Proteomes" id="UP000298416"/>
    </source>
</evidence>